<keyword evidence="4 7" id="KW-0812">Transmembrane</keyword>
<feature type="domain" description="Bacterial sugar transferase" evidence="8">
    <location>
        <begin position="265"/>
        <end position="447"/>
    </location>
</feature>
<feature type="transmembrane region" description="Helical" evidence="7">
    <location>
        <begin position="267"/>
        <end position="291"/>
    </location>
</feature>
<dbReference type="Pfam" id="PF02397">
    <property type="entry name" value="Bac_transf"/>
    <property type="match status" value="1"/>
</dbReference>
<dbReference type="AlphaFoldDB" id="A0A150NZ08"/>
<dbReference type="InterPro" id="IPR003362">
    <property type="entry name" value="Bact_transf"/>
</dbReference>
<comment type="caution">
    <text evidence="9">The sequence shown here is derived from an EMBL/GenBank/DDBJ whole genome shotgun (WGS) entry which is preliminary data.</text>
</comment>
<name>A0A150NZ08_SORCE</name>
<sequence>MLELFRSPRRAMAWFVEASLLSVLVCCAPGVLVGWEHALDGERFGRTLSISLVALTSLYYHGLYGPEPLGARALFLTTFRALGVAAAVLWLAFWIVPDAEMGDRVLLMSLGAAALVLPAWRAAWSRILRSESFCKLAVVLGSGELARSCAALIQKDGEVLGLRLAGRLVRNEEPIDAPDVAGRYRDLRRLVEQRGVATVIVATSDRRAALPLEELLELKFRGVEIAEGVDFYERVTGKIFVRELKPSQIIFAHGFSVRRRTLVAKRIFDLVCAAVGLALALPLMALTAIAVKLDSRGPALYSQIRTGALGKPFRIHKFRSMRTDAEKDGAAWAVENDPRVTRVGRFIRKTRLDELPQLWNVLVGEMSMVGPRPERPEFIDALETQIPFFRQRLCVKPGVTGHAQVRCRYGASAEDALEKLQYDLYYMKSFSLWFDISILIDTVKVVLWRIGAR</sequence>
<dbReference type="GO" id="GO:0016780">
    <property type="term" value="F:phosphotransferase activity, for other substituted phosphate groups"/>
    <property type="evidence" value="ECO:0007669"/>
    <property type="project" value="TreeGrafter"/>
</dbReference>
<feature type="transmembrane region" description="Helical" evidence="7">
    <location>
        <begin position="44"/>
        <end position="61"/>
    </location>
</feature>
<feature type="transmembrane region" description="Helical" evidence="7">
    <location>
        <begin position="12"/>
        <end position="32"/>
    </location>
</feature>
<evidence type="ECO:0000256" key="6">
    <source>
        <dbReference type="ARBA" id="ARBA00023136"/>
    </source>
</evidence>
<organism evidence="9 10">
    <name type="scientific">Sorangium cellulosum</name>
    <name type="common">Polyangium cellulosum</name>
    <dbReference type="NCBI Taxonomy" id="56"/>
    <lineage>
        <taxon>Bacteria</taxon>
        <taxon>Pseudomonadati</taxon>
        <taxon>Myxococcota</taxon>
        <taxon>Polyangia</taxon>
        <taxon>Polyangiales</taxon>
        <taxon>Polyangiaceae</taxon>
        <taxon>Sorangium</taxon>
    </lineage>
</organism>
<evidence type="ECO:0000256" key="2">
    <source>
        <dbReference type="ARBA" id="ARBA00006464"/>
    </source>
</evidence>
<dbReference type="InterPro" id="IPR017464">
    <property type="entry name" value="Sugar_tfrase_EpsB_2"/>
</dbReference>
<evidence type="ECO:0000256" key="4">
    <source>
        <dbReference type="ARBA" id="ARBA00022692"/>
    </source>
</evidence>
<evidence type="ECO:0000256" key="5">
    <source>
        <dbReference type="ARBA" id="ARBA00022989"/>
    </source>
</evidence>
<feature type="transmembrane region" description="Helical" evidence="7">
    <location>
        <begin position="105"/>
        <end position="123"/>
    </location>
</feature>
<evidence type="ECO:0000256" key="1">
    <source>
        <dbReference type="ARBA" id="ARBA00004141"/>
    </source>
</evidence>
<proteinExistence type="inferred from homology"/>
<keyword evidence="5 7" id="KW-1133">Transmembrane helix</keyword>
<dbReference type="GO" id="GO:0016020">
    <property type="term" value="C:membrane"/>
    <property type="evidence" value="ECO:0007669"/>
    <property type="project" value="UniProtKB-SubCell"/>
</dbReference>
<evidence type="ECO:0000256" key="7">
    <source>
        <dbReference type="SAM" id="Phobius"/>
    </source>
</evidence>
<feature type="transmembrane region" description="Helical" evidence="7">
    <location>
        <begin position="73"/>
        <end position="93"/>
    </location>
</feature>
<accession>A0A150NZ08</accession>
<keyword evidence="3 9" id="KW-0808">Transferase</keyword>
<comment type="subcellular location">
    <subcellularLocation>
        <location evidence="1">Membrane</location>
        <topology evidence="1">Multi-pass membrane protein</topology>
    </subcellularLocation>
</comment>
<protein>
    <submittedName>
        <fullName evidence="9">Glycosyltransferase</fullName>
    </submittedName>
</protein>
<dbReference type="PANTHER" id="PTHR30576">
    <property type="entry name" value="COLANIC BIOSYNTHESIS UDP-GLUCOSE LIPID CARRIER TRANSFERASE"/>
    <property type="match status" value="1"/>
</dbReference>
<dbReference type="NCBIfam" id="TIGR03025">
    <property type="entry name" value="EPS_sugtrans"/>
    <property type="match status" value="1"/>
</dbReference>
<dbReference type="PANTHER" id="PTHR30576:SF0">
    <property type="entry name" value="UNDECAPRENYL-PHOSPHATE N-ACETYLGALACTOSAMINYL 1-PHOSPHATE TRANSFERASE-RELATED"/>
    <property type="match status" value="1"/>
</dbReference>
<evidence type="ECO:0000313" key="9">
    <source>
        <dbReference type="EMBL" id="KYF47280.1"/>
    </source>
</evidence>
<keyword evidence="6 7" id="KW-0472">Membrane</keyword>
<evidence type="ECO:0000256" key="3">
    <source>
        <dbReference type="ARBA" id="ARBA00022679"/>
    </source>
</evidence>
<reference evidence="9 10" key="1">
    <citation type="submission" date="2014-02" db="EMBL/GenBank/DDBJ databases">
        <title>The small core and large imbalanced accessory genome model reveals a collaborative survival strategy of Sorangium cellulosum strains in nature.</title>
        <authorList>
            <person name="Han K."/>
            <person name="Peng R."/>
            <person name="Blom J."/>
            <person name="Li Y.-Z."/>
        </authorList>
    </citation>
    <scope>NUCLEOTIDE SEQUENCE [LARGE SCALE GENOMIC DNA]</scope>
    <source>
        <strain evidence="9 10">So0157-25</strain>
    </source>
</reference>
<gene>
    <name evidence="9" type="ORF">BE08_30145</name>
</gene>
<dbReference type="Proteomes" id="UP000075420">
    <property type="component" value="Unassembled WGS sequence"/>
</dbReference>
<evidence type="ECO:0000259" key="8">
    <source>
        <dbReference type="Pfam" id="PF02397"/>
    </source>
</evidence>
<dbReference type="InterPro" id="IPR017475">
    <property type="entry name" value="EPS_sugar_tfrase"/>
</dbReference>
<comment type="similarity">
    <text evidence="2">Belongs to the bacterial sugar transferase family.</text>
</comment>
<evidence type="ECO:0000313" key="10">
    <source>
        <dbReference type="Proteomes" id="UP000075420"/>
    </source>
</evidence>
<dbReference type="EMBL" id="JELY01003643">
    <property type="protein sequence ID" value="KYF47280.1"/>
    <property type="molecule type" value="Genomic_DNA"/>
</dbReference>
<dbReference type="NCBIfam" id="TIGR03013">
    <property type="entry name" value="EpsB_2"/>
    <property type="match status" value="1"/>
</dbReference>